<keyword evidence="2" id="KW-1185">Reference proteome</keyword>
<dbReference type="EMBL" id="APVH01000062">
    <property type="protein sequence ID" value="EPX75983.1"/>
    <property type="molecule type" value="Genomic_DNA"/>
</dbReference>
<evidence type="ECO:0000313" key="2">
    <source>
        <dbReference type="Proteomes" id="UP000015347"/>
    </source>
</evidence>
<accession>S9Q8N8</accession>
<protein>
    <submittedName>
        <fullName evidence="1">Uncharacterized protein</fullName>
    </submittedName>
</protein>
<dbReference type="STRING" id="1123237.Salmuc_00109"/>
<comment type="caution">
    <text evidence="1">The sequence shown here is derived from an EMBL/GenBank/DDBJ whole genome shotgun (WGS) entry which is preliminary data.</text>
</comment>
<dbReference type="AlphaFoldDB" id="S9Q8N8"/>
<dbReference type="HOGENOM" id="CLU_2510768_0_0_5"/>
<evidence type="ECO:0000313" key="1">
    <source>
        <dbReference type="EMBL" id="EPX75983.1"/>
    </source>
</evidence>
<sequence length="85" mass="9544">MIIHVTHWPLPGHSGYCLSVFYDLSAELGQSAPVIGACQFLLTYARRNTTPTHWKRVRNKFHASHGQAGDTAKGQNGWHFIVQID</sequence>
<gene>
    <name evidence="1" type="ORF">Salmuc_00109</name>
</gene>
<dbReference type="Proteomes" id="UP000015347">
    <property type="component" value="Unassembled WGS sequence"/>
</dbReference>
<organism evidence="1 2">
    <name type="scientific">Salipiger mucosus DSM 16094</name>
    <dbReference type="NCBI Taxonomy" id="1123237"/>
    <lineage>
        <taxon>Bacteria</taxon>
        <taxon>Pseudomonadati</taxon>
        <taxon>Pseudomonadota</taxon>
        <taxon>Alphaproteobacteria</taxon>
        <taxon>Rhodobacterales</taxon>
        <taxon>Roseobacteraceae</taxon>
        <taxon>Salipiger</taxon>
    </lineage>
</organism>
<proteinExistence type="predicted"/>
<name>S9Q8N8_9RHOB</name>
<reference evidence="2" key="1">
    <citation type="journal article" date="2014" name="Stand. Genomic Sci.">
        <title>Genome sequence of the exopolysaccharide-producing Salipiger mucosus type strain (DSM 16094(T)), a moderately halophilic member of the Roseobacter clade.</title>
        <authorList>
            <person name="Riedel T."/>
            <person name="Spring S."/>
            <person name="Fiebig A."/>
            <person name="Petersen J."/>
            <person name="Kyrpides N.C."/>
            <person name="Goker M."/>
            <person name="Klenk H.P."/>
        </authorList>
    </citation>
    <scope>NUCLEOTIDE SEQUENCE [LARGE SCALE GENOMIC DNA]</scope>
    <source>
        <strain evidence="2">DSM 16094</strain>
    </source>
</reference>